<evidence type="ECO:0000313" key="7">
    <source>
        <dbReference type="Proteomes" id="UP000638570"/>
    </source>
</evidence>
<keyword evidence="7" id="KW-1185">Reference proteome</keyword>
<evidence type="ECO:0000256" key="1">
    <source>
        <dbReference type="ARBA" id="ARBA00004651"/>
    </source>
</evidence>
<organism evidence="6 7">
    <name type="scientific">Zobellella iuensis</name>
    <dbReference type="NCBI Taxonomy" id="2803811"/>
    <lineage>
        <taxon>Bacteria</taxon>
        <taxon>Pseudomonadati</taxon>
        <taxon>Pseudomonadota</taxon>
        <taxon>Gammaproteobacteria</taxon>
        <taxon>Aeromonadales</taxon>
        <taxon>Aeromonadaceae</taxon>
        <taxon>Zobellella</taxon>
    </lineage>
</organism>
<name>A0ABS1QYI8_9GAMM</name>
<keyword evidence="4 5" id="KW-0472">Membrane</keyword>
<dbReference type="InterPro" id="IPR036640">
    <property type="entry name" value="ABC1_TM_sf"/>
</dbReference>
<evidence type="ECO:0000256" key="5">
    <source>
        <dbReference type="SAM" id="Phobius"/>
    </source>
</evidence>
<dbReference type="Gene3D" id="1.20.1560.10">
    <property type="entry name" value="ABC transporter type 1, transmembrane domain"/>
    <property type="match status" value="1"/>
</dbReference>
<comment type="caution">
    <text evidence="6">The sequence shown here is derived from an EMBL/GenBank/DDBJ whole genome shotgun (WGS) entry which is preliminary data.</text>
</comment>
<feature type="transmembrane region" description="Helical" evidence="5">
    <location>
        <begin position="153"/>
        <end position="171"/>
    </location>
</feature>
<keyword evidence="2 5" id="KW-0812">Transmembrane</keyword>
<evidence type="ECO:0008006" key="8">
    <source>
        <dbReference type="Google" id="ProtNLM"/>
    </source>
</evidence>
<evidence type="ECO:0000313" key="6">
    <source>
        <dbReference type="EMBL" id="MBL1379501.1"/>
    </source>
</evidence>
<comment type="subcellular location">
    <subcellularLocation>
        <location evidence="1">Cell membrane</location>
        <topology evidence="1">Multi-pass membrane protein</topology>
    </subcellularLocation>
</comment>
<evidence type="ECO:0000256" key="2">
    <source>
        <dbReference type="ARBA" id="ARBA00022692"/>
    </source>
</evidence>
<reference evidence="7" key="1">
    <citation type="submission" date="2021-01" db="EMBL/GenBank/DDBJ databases">
        <title>Genome public.</title>
        <authorList>
            <person name="Liu C."/>
            <person name="Sun Q."/>
        </authorList>
    </citation>
    <scope>NUCLEOTIDE SEQUENCE [LARGE SCALE GENOMIC DNA]</scope>
    <source>
        <strain evidence="7">CGMCC 1.18722</strain>
    </source>
</reference>
<protein>
    <recommendedName>
        <fullName evidence="8">ABC transmembrane type-1 domain-containing protein</fullName>
    </recommendedName>
</protein>
<dbReference type="Proteomes" id="UP000638570">
    <property type="component" value="Unassembled WGS sequence"/>
</dbReference>
<gene>
    <name evidence="6" type="ORF">JKV55_19550</name>
</gene>
<accession>A0ABS1QYI8</accession>
<feature type="transmembrane region" description="Helical" evidence="5">
    <location>
        <begin position="177"/>
        <end position="196"/>
    </location>
</feature>
<evidence type="ECO:0000256" key="4">
    <source>
        <dbReference type="ARBA" id="ARBA00023136"/>
    </source>
</evidence>
<dbReference type="RefSeq" id="WP_202088851.1">
    <property type="nucleotide sequence ID" value="NZ_JAERTZ010000036.1"/>
</dbReference>
<dbReference type="SUPFAM" id="SSF90123">
    <property type="entry name" value="ABC transporter transmembrane region"/>
    <property type="match status" value="1"/>
</dbReference>
<feature type="transmembrane region" description="Helical" evidence="5">
    <location>
        <begin position="79"/>
        <end position="99"/>
    </location>
</feature>
<proteinExistence type="predicted"/>
<dbReference type="EMBL" id="JAERTZ010000036">
    <property type="protein sequence ID" value="MBL1379501.1"/>
    <property type="molecule type" value="Genomic_DNA"/>
</dbReference>
<feature type="transmembrane region" description="Helical" evidence="5">
    <location>
        <begin position="249"/>
        <end position="268"/>
    </location>
</feature>
<sequence>MDNHQAIKPIGSGAAAVPRLWYRQLREMLTIMLRHPWLLAAAVLPNVITPALAPIQAWLAKEVLGQVAQGEQLFQVDELLAYAPYAIAIFFGIGLLTLAEKLTNRMFDDRLLIELQRTWFERRGRGCVGEQVACSINDCENARKILDLFQKELWMVLVGLPAVILWQLSLAPELLPALLMASLLPFLAALLFGGLLQRYSLNSLRLVAGVGSAVARGDRQRLYRCQELFYINRIKFELSKQGSEVMADFAYWLSLVLLLVLTVSGIWPLLPQELSAAAIGVFLINLKLINKPLSQITKVYNKVREGWPAVGRVLNPEQQTGVHHD</sequence>
<feature type="transmembrane region" description="Helical" evidence="5">
    <location>
        <begin position="37"/>
        <end position="59"/>
    </location>
</feature>
<evidence type="ECO:0000256" key="3">
    <source>
        <dbReference type="ARBA" id="ARBA00022989"/>
    </source>
</evidence>
<keyword evidence="3 5" id="KW-1133">Transmembrane helix</keyword>